<evidence type="ECO:0000256" key="1">
    <source>
        <dbReference type="SAM" id="MobiDB-lite"/>
    </source>
</evidence>
<dbReference type="Proteomes" id="UP000482487">
    <property type="component" value="Unassembled WGS sequence"/>
</dbReference>
<evidence type="ECO:0000313" key="3">
    <source>
        <dbReference type="Proteomes" id="UP000482487"/>
    </source>
</evidence>
<keyword evidence="3" id="KW-1185">Reference proteome</keyword>
<accession>A0A7C9IMY3</accession>
<feature type="region of interest" description="Disordered" evidence="1">
    <location>
        <begin position="1"/>
        <end position="114"/>
    </location>
</feature>
<dbReference type="EMBL" id="WVUD01000047">
    <property type="protein sequence ID" value="MYL84941.1"/>
    <property type="molecule type" value="Genomic_DNA"/>
</dbReference>
<name>A0A7C9IMY3_9BACT</name>
<dbReference type="AlphaFoldDB" id="A0A7C9IMY3"/>
<sequence length="219" mass="23467">MKRDNPSSKAADTPKVRIIKTAPPKAQQIPTWPKAETDPQFDPGTSRPVETSEKANDNYNPTNGMTEKAGATPAADLGTTPVIDATVSEDSAPLPTLDPGVKQEEPQVDAPPAQGDEWEIITTAKQSVATPEVDAAIETENSVPLPTFDAEIHQEEPQDGVPGTQNDDRKITHTEPAMINDVKQHRKVTPNQRPKLTPSMLMSALHLIGGGGRLIGFCA</sequence>
<reference evidence="2 3" key="1">
    <citation type="submission" date="2020-01" db="EMBL/GenBank/DDBJ databases">
        <title>Genome sequence of Desulfovibrio aerotolerans DSM 16695(T).</title>
        <authorList>
            <person name="Karnachuk O."/>
            <person name="Avakyan M."/>
            <person name="Mardanov A."/>
            <person name="Kadnikov V."/>
            <person name="Ravin N."/>
        </authorList>
    </citation>
    <scope>NUCLEOTIDE SEQUENCE [LARGE SCALE GENOMIC DNA]</scope>
    <source>
        <strain evidence="2 3">DSM 16695</strain>
    </source>
</reference>
<proteinExistence type="predicted"/>
<organism evidence="2 3">
    <name type="scientific">Solidesulfovibrio aerotolerans</name>
    <dbReference type="NCBI Taxonomy" id="295255"/>
    <lineage>
        <taxon>Bacteria</taxon>
        <taxon>Pseudomonadati</taxon>
        <taxon>Thermodesulfobacteriota</taxon>
        <taxon>Desulfovibrionia</taxon>
        <taxon>Desulfovibrionales</taxon>
        <taxon>Desulfovibrionaceae</taxon>
        <taxon>Solidesulfovibrio</taxon>
    </lineage>
</organism>
<protein>
    <submittedName>
        <fullName evidence="2">Uncharacterized protein</fullName>
    </submittedName>
</protein>
<comment type="caution">
    <text evidence="2">The sequence shown here is derived from an EMBL/GenBank/DDBJ whole genome shotgun (WGS) entry which is preliminary data.</text>
</comment>
<dbReference type="OrthoDB" id="9822086at2"/>
<dbReference type="RefSeq" id="WP_160963442.1">
    <property type="nucleotide sequence ID" value="NZ_WVUD01000047.1"/>
</dbReference>
<evidence type="ECO:0000313" key="2">
    <source>
        <dbReference type="EMBL" id="MYL84941.1"/>
    </source>
</evidence>
<gene>
    <name evidence="2" type="ORF">GTA51_17655</name>
</gene>